<protein>
    <submittedName>
        <fullName evidence="1">Uncharacterized protein</fullName>
    </submittedName>
</protein>
<dbReference type="EMBL" id="OZ035840">
    <property type="protein sequence ID" value="CAL1588730.1"/>
    <property type="molecule type" value="Genomic_DNA"/>
</dbReference>
<sequence>MRSWQHSVTPSCRLLRPDCSLIRVWHMTDAAGRALRRSFYFKDTHKTNVPRKTPTAVKGTRISEAQAPEGRGGGVWTSAYGTYRQAPRLCSARIIFRGWRRRLGSGVSCHSGGIVSQNSLSLFQGLVLLRFRYVKPISSGGG</sequence>
<gene>
    <name evidence="1" type="ORF">KC01_LOCUS18476</name>
</gene>
<name>A0AAV2KIJ0_KNICA</name>
<dbReference type="AlphaFoldDB" id="A0AAV2KIJ0"/>
<keyword evidence="2" id="KW-1185">Reference proteome</keyword>
<dbReference type="Proteomes" id="UP001497482">
    <property type="component" value="Chromosome 18"/>
</dbReference>
<organism evidence="1 2">
    <name type="scientific">Knipowitschia caucasica</name>
    <name type="common">Caucasian dwarf goby</name>
    <name type="synonym">Pomatoschistus caucasicus</name>
    <dbReference type="NCBI Taxonomy" id="637954"/>
    <lineage>
        <taxon>Eukaryota</taxon>
        <taxon>Metazoa</taxon>
        <taxon>Chordata</taxon>
        <taxon>Craniata</taxon>
        <taxon>Vertebrata</taxon>
        <taxon>Euteleostomi</taxon>
        <taxon>Actinopterygii</taxon>
        <taxon>Neopterygii</taxon>
        <taxon>Teleostei</taxon>
        <taxon>Neoteleostei</taxon>
        <taxon>Acanthomorphata</taxon>
        <taxon>Gobiaria</taxon>
        <taxon>Gobiiformes</taxon>
        <taxon>Gobioidei</taxon>
        <taxon>Gobiidae</taxon>
        <taxon>Gobiinae</taxon>
        <taxon>Knipowitschia</taxon>
    </lineage>
</organism>
<accession>A0AAV2KIJ0</accession>
<reference evidence="1 2" key="1">
    <citation type="submission" date="2024-04" db="EMBL/GenBank/DDBJ databases">
        <authorList>
            <person name="Waldvogel A.-M."/>
            <person name="Schoenle A."/>
        </authorList>
    </citation>
    <scope>NUCLEOTIDE SEQUENCE [LARGE SCALE GENOMIC DNA]</scope>
</reference>
<evidence type="ECO:0000313" key="1">
    <source>
        <dbReference type="EMBL" id="CAL1588730.1"/>
    </source>
</evidence>
<proteinExistence type="predicted"/>
<evidence type="ECO:0000313" key="2">
    <source>
        <dbReference type="Proteomes" id="UP001497482"/>
    </source>
</evidence>